<dbReference type="InterPro" id="IPR012675">
    <property type="entry name" value="Beta-grasp_dom_sf"/>
</dbReference>
<keyword evidence="3" id="KW-0560">Oxidoreductase</keyword>
<gene>
    <name evidence="8" type="ORF">DW839_07640</name>
    <name evidence="7" type="ORF">DWW02_16085</name>
</gene>
<comment type="caution">
    <text evidence="8">The sequence shown here is derived from an EMBL/GenBank/DDBJ whole genome shotgun (WGS) entry which is preliminary data.</text>
</comment>
<dbReference type="InterPro" id="IPR036884">
    <property type="entry name" value="2Fe-2S-bd_dom_sf"/>
</dbReference>
<evidence type="ECO:0000256" key="1">
    <source>
        <dbReference type="ARBA" id="ARBA00022714"/>
    </source>
</evidence>
<dbReference type="GO" id="GO:0046872">
    <property type="term" value="F:metal ion binding"/>
    <property type="evidence" value="ECO:0007669"/>
    <property type="project" value="UniProtKB-KW"/>
</dbReference>
<name>A0A414AYA4_9FIRM</name>
<evidence type="ECO:0000313" key="9">
    <source>
        <dbReference type="Proteomes" id="UP000283975"/>
    </source>
</evidence>
<proteinExistence type="predicted"/>
<dbReference type="Gene3D" id="1.10.150.120">
    <property type="entry name" value="[2Fe-2S]-binding domain"/>
    <property type="match status" value="1"/>
</dbReference>
<organism evidence="8 9">
    <name type="scientific">Enterocloster bolteae</name>
    <dbReference type="NCBI Taxonomy" id="208479"/>
    <lineage>
        <taxon>Bacteria</taxon>
        <taxon>Bacillati</taxon>
        <taxon>Bacillota</taxon>
        <taxon>Clostridia</taxon>
        <taxon>Lachnospirales</taxon>
        <taxon>Lachnospiraceae</taxon>
        <taxon>Enterocloster</taxon>
    </lineage>
</organism>
<evidence type="ECO:0000256" key="2">
    <source>
        <dbReference type="ARBA" id="ARBA00022723"/>
    </source>
</evidence>
<evidence type="ECO:0000256" key="3">
    <source>
        <dbReference type="ARBA" id="ARBA00023002"/>
    </source>
</evidence>
<evidence type="ECO:0000313" key="10">
    <source>
        <dbReference type="Proteomes" id="UP000284543"/>
    </source>
</evidence>
<keyword evidence="1" id="KW-0001">2Fe-2S</keyword>
<keyword evidence="2" id="KW-0479">Metal-binding</keyword>
<dbReference type="GO" id="GO:0051537">
    <property type="term" value="F:2 iron, 2 sulfur cluster binding"/>
    <property type="evidence" value="ECO:0007669"/>
    <property type="project" value="UniProtKB-KW"/>
</dbReference>
<dbReference type="PANTHER" id="PTHR44379:SF5">
    <property type="entry name" value="OXIDOREDUCTASE WITH IRON-SULFUR SUBUNIT"/>
    <property type="match status" value="1"/>
</dbReference>
<dbReference type="Gene3D" id="3.10.20.30">
    <property type="match status" value="1"/>
</dbReference>
<evidence type="ECO:0000313" key="8">
    <source>
        <dbReference type="EMBL" id="RHC57065.1"/>
    </source>
</evidence>
<reference evidence="9 10" key="1">
    <citation type="submission" date="2018-08" db="EMBL/GenBank/DDBJ databases">
        <title>A genome reference for cultivated species of the human gut microbiota.</title>
        <authorList>
            <person name="Zou Y."/>
            <person name="Xue W."/>
            <person name="Luo G."/>
        </authorList>
    </citation>
    <scope>NUCLEOTIDE SEQUENCE [LARGE SCALE GENOMIC DNA]</scope>
    <source>
        <strain evidence="7 10">AF14-18</strain>
        <strain evidence="8 9">AM35-14</strain>
    </source>
</reference>
<accession>A0A414AYA4</accession>
<dbReference type="InterPro" id="IPR002888">
    <property type="entry name" value="2Fe-2S-bd"/>
</dbReference>
<dbReference type="Proteomes" id="UP000283975">
    <property type="component" value="Unassembled WGS sequence"/>
</dbReference>
<evidence type="ECO:0000259" key="6">
    <source>
        <dbReference type="PROSITE" id="PS51085"/>
    </source>
</evidence>
<protein>
    <submittedName>
        <fullName evidence="8">(2Fe-2S)-binding protein</fullName>
    </submittedName>
</protein>
<evidence type="ECO:0000313" key="7">
    <source>
        <dbReference type="EMBL" id="RGV74853.1"/>
    </source>
</evidence>
<dbReference type="EMBL" id="QRZM01000006">
    <property type="protein sequence ID" value="RGV74853.1"/>
    <property type="molecule type" value="Genomic_DNA"/>
</dbReference>
<dbReference type="GeneID" id="23112508"/>
<keyword evidence="5" id="KW-0411">Iron-sulfur</keyword>
<dbReference type="RefSeq" id="WP_002573253.1">
    <property type="nucleotide sequence ID" value="NZ_BAABZS010000001.1"/>
</dbReference>
<dbReference type="Pfam" id="PF01799">
    <property type="entry name" value="Fer2_2"/>
    <property type="match status" value="1"/>
</dbReference>
<dbReference type="InterPro" id="IPR036010">
    <property type="entry name" value="2Fe-2S_ferredoxin-like_sf"/>
</dbReference>
<dbReference type="PANTHER" id="PTHR44379">
    <property type="entry name" value="OXIDOREDUCTASE WITH IRON-SULFUR SUBUNIT"/>
    <property type="match status" value="1"/>
</dbReference>
<dbReference type="SUPFAM" id="SSF54292">
    <property type="entry name" value="2Fe-2S ferredoxin-like"/>
    <property type="match status" value="1"/>
</dbReference>
<dbReference type="InterPro" id="IPR001041">
    <property type="entry name" value="2Fe-2S_ferredoxin-type"/>
</dbReference>
<dbReference type="SUPFAM" id="SSF47741">
    <property type="entry name" value="CO dehydrogenase ISP C-domain like"/>
    <property type="match status" value="1"/>
</dbReference>
<evidence type="ECO:0000256" key="5">
    <source>
        <dbReference type="ARBA" id="ARBA00023014"/>
    </source>
</evidence>
<keyword evidence="4" id="KW-0408">Iron</keyword>
<evidence type="ECO:0000256" key="4">
    <source>
        <dbReference type="ARBA" id="ARBA00023004"/>
    </source>
</evidence>
<dbReference type="EMBL" id="QSHZ01000006">
    <property type="protein sequence ID" value="RHC57065.1"/>
    <property type="molecule type" value="Genomic_DNA"/>
</dbReference>
<dbReference type="GO" id="GO:0016491">
    <property type="term" value="F:oxidoreductase activity"/>
    <property type="evidence" value="ECO:0007669"/>
    <property type="project" value="UniProtKB-KW"/>
</dbReference>
<dbReference type="PROSITE" id="PS51085">
    <property type="entry name" value="2FE2S_FER_2"/>
    <property type="match status" value="1"/>
</dbReference>
<dbReference type="Proteomes" id="UP000284543">
    <property type="component" value="Unassembled WGS sequence"/>
</dbReference>
<dbReference type="Pfam" id="PF00111">
    <property type="entry name" value="Fer2"/>
    <property type="match status" value="1"/>
</dbReference>
<dbReference type="InterPro" id="IPR051452">
    <property type="entry name" value="Diverse_Oxidoreductases"/>
</dbReference>
<dbReference type="AlphaFoldDB" id="A0A414AYA4"/>
<sequence length="171" mass="18702">MKEKLQQFITLTVNRREYEIPVGNNRGDMPQSETLAHTLRDRLHLMGLKLGCGQGACGCCTVIMDGRAVTSCMVLTMDCDGSSITTIEGLADPETGDLTGLQQAFVDNCGFQCGFCTSGIIMTARALLDEKPCPTEEEVRDALAGNYCRCGTHYTAVESIMAYVEKRRSEE</sequence>
<feature type="domain" description="2Fe-2S ferredoxin-type" evidence="6">
    <location>
        <begin position="7"/>
        <end position="90"/>
    </location>
</feature>